<comment type="caution">
    <text evidence="1">The sequence shown here is derived from an EMBL/GenBank/DDBJ whole genome shotgun (WGS) entry which is preliminary data.</text>
</comment>
<name>A0A7V2ZM22_9BACT</name>
<dbReference type="AlphaFoldDB" id="A0A7V2ZM22"/>
<protein>
    <submittedName>
        <fullName evidence="1">Uncharacterized protein</fullName>
    </submittedName>
</protein>
<proteinExistence type="predicted"/>
<reference evidence="1" key="1">
    <citation type="journal article" date="2020" name="mSystems">
        <title>Genome- and Community-Level Interaction Insights into Carbon Utilization and Element Cycling Functions of Hydrothermarchaeota in Hydrothermal Sediment.</title>
        <authorList>
            <person name="Zhou Z."/>
            <person name="Liu Y."/>
            <person name="Xu W."/>
            <person name="Pan J."/>
            <person name="Luo Z.H."/>
            <person name="Li M."/>
        </authorList>
    </citation>
    <scope>NUCLEOTIDE SEQUENCE [LARGE SCALE GENOMIC DNA]</scope>
    <source>
        <strain evidence="1">SpSt-479</strain>
    </source>
</reference>
<sequence length="164" mass="18510">MNNIQTLLSIGSIGLFSFVSLNFNSAVLQNLSVEVESKVYLTAFSLADDMIEEIKQKAFDEETITFRSINPDELTESLYLGPETGESNVTQYDDIDDYDDYVRPVSLPHAENYNVTCRVDYVSGSNPGQTSLVQTYFKRVRVTVTSPYLRNPVTLTQIFTLHSK</sequence>
<evidence type="ECO:0000313" key="1">
    <source>
        <dbReference type="EMBL" id="HFI92333.1"/>
    </source>
</evidence>
<organism evidence="1">
    <name type="scientific">Ignavibacterium album</name>
    <dbReference type="NCBI Taxonomy" id="591197"/>
    <lineage>
        <taxon>Bacteria</taxon>
        <taxon>Pseudomonadati</taxon>
        <taxon>Ignavibacteriota</taxon>
        <taxon>Ignavibacteria</taxon>
        <taxon>Ignavibacteriales</taxon>
        <taxon>Ignavibacteriaceae</taxon>
        <taxon>Ignavibacterium</taxon>
    </lineage>
</organism>
<accession>A0A7V2ZM22</accession>
<dbReference type="EMBL" id="DSUJ01000011">
    <property type="protein sequence ID" value="HFI92333.1"/>
    <property type="molecule type" value="Genomic_DNA"/>
</dbReference>
<dbReference type="RefSeq" id="WP_304144510.1">
    <property type="nucleotide sequence ID" value="NZ_JAOAIE010000042.1"/>
</dbReference>
<gene>
    <name evidence="1" type="ORF">ENS31_12525</name>
</gene>